<evidence type="ECO:0000313" key="17">
    <source>
        <dbReference type="Proteomes" id="UP000501690"/>
    </source>
</evidence>
<protein>
    <recommendedName>
        <fullName evidence="5">pectinesterase</fullName>
        <ecNumber evidence="5">3.1.1.11</ecNumber>
    </recommendedName>
</protein>
<organism evidence="16 17">
    <name type="scientific">Vigna unguiculata</name>
    <name type="common">Cowpea</name>
    <dbReference type="NCBI Taxonomy" id="3917"/>
    <lineage>
        <taxon>Eukaryota</taxon>
        <taxon>Viridiplantae</taxon>
        <taxon>Streptophyta</taxon>
        <taxon>Embryophyta</taxon>
        <taxon>Tracheophyta</taxon>
        <taxon>Spermatophyta</taxon>
        <taxon>Magnoliopsida</taxon>
        <taxon>eudicotyledons</taxon>
        <taxon>Gunneridae</taxon>
        <taxon>Pentapetalae</taxon>
        <taxon>rosids</taxon>
        <taxon>fabids</taxon>
        <taxon>Fabales</taxon>
        <taxon>Fabaceae</taxon>
        <taxon>Papilionoideae</taxon>
        <taxon>50 kb inversion clade</taxon>
        <taxon>NPAAA clade</taxon>
        <taxon>indigoferoid/millettioid clade</taxon>
        <taxon>Phaseoleae</taxon>
        <taxon>Vigna</taxon>
    </lineage>
</organism>
<feature type="domain" description="Pectinesterase inhibitor" evidence="15">
    <location>
        <begin position="37"/>
        <end position="196"/>
    </location>
</feature>
<keyword evidence="14" id="KW-0732">Signal</keyword>
<keyword evidence="9" id="KW-1015">Disulfide bond</keyword>
<evidence type="ECO:0000256" key="12">
    <source>
        <dbReference type="ARBA" id="ARBA00057335"/>
    </source>
</evidence>
<comment type="similarity">
    <text evidence="3">In the N-terminal section; belongs to the PMEI family.</text>
</comment>
<dbReference type="InterPro" id="IPR033131">
    <property type="entry name" value="Pectinesterase_Asp_AS"/>
</dbReference>
<dbReference type="InterPro" id="IPR035513">
    <property type="entry name" value="Invertase/methylesterase_inhib"/>
</dbReference>
<dbReference type="SMART" id="SM00856">
    <property type="entry name" value="PMEI"/>
    <property type="match status" value="1"/>
</dbReference>
<dbReference type="SUPFAM" id="SSF51126">
    <property type="entry name" value="Pectin lyase-like"/>
    <property type="match status" value="2"/>
</dbReference>
<dbReference type="Pfam" id="PF01095">
    <property type="entry name" value="Pectinesterase"/>
    <property type="match status" value="2"/>
</dbReference>
<dbReference type="Gene3D" id="2.160.20.10">
    <property type="entry name" value="Single-stranded right-handed beta-helix, Pectin lyase-like"/>
    <property type="match status" value="2"/>
</dbReference>
<keyword evidence="7" id="KW-0378">Hydrolase</keyword>
<evidence type="ECO:0000256" key="11">
    <source>
        <dbReference type="ARBA" id="ARBA00047928"/>
    </source>
</evidence>
<accession>A0A4D6MAA1</accession>
<keyword evidence="6" id="KW-0134">Cell wall</keyword>
<dbReference type="GO" id="GO:0042545">
    <property type="term" value="P:cell wall modification"/>
    <property type="evidence" value="ECO:0007669"/>
    <property type="project" value="InterPro"/>
</dbReference>
<dbReference type="Pfam" id="PF04043">
    <property type="entry name" value="PMEI"/>
    <property type="match status" value="1"/>
</dbReference>
<evidence type="ECO:0000256" key="7">
    <source>
        <dbReference type="ARBA" id="ARBA00022801"/>
    </source>
</evidence>
<feature type="active site" evidence="13">
    <location>
        <position position="651"/>
    </location>
</feature>
<dbReference type="UniPathway" id="UPA00545">
    <property type="reaction ID" value="UER00823"/>
</dbReference>
<evidence type="ECO:0000256" key="13">
    <source>
        <dbReference type="PROSITE-ProRule" id="PRU10040"/>
    </source>
</evidence>
<dbReference type="Gene3D" id="1.20.140.40">
    <property type="entry name" value="Invertase/pectin methylesterase inhibitor family protein"/>
    <property type="match status" value="1"/>
</dbReference>
<evidence type="ECO:0000256" key="10">
    <source>
        <dbReference type="ARBA" id="ARBA00023180"/>
    </source>
</evidence>
<evidence type="ECO:0000256" key="4">
    <source>
        <dbReference type="ARBA" id="ARBA00007786"/>
    </source>
</evidence>
<feature type="signal peptide" evidence="14">
    <location>
        <begin position="1"/>
        <end position="21"/>
    </location>
</feature>
<comment type="function">
    <text evidence="12">Acts in the modification of cell walls via demethylesterification of cell wall pectin.</text>
</comment>
<evidence type="ECO:0000256" key="8">
    <source>
        <dbReference type="ARBA" id="ARBA00023085"/>
    </source>
</evidence>
<dbReference type="FunFam" id="2.160.20.10:FF:000001">
    <property type="entry name" value="Pectinesterase"/>
    <property type="match status" value="2"/>
</dbReference>
<dbReference type="FunFam" id="1.20.140.40:FF:000001">
    <property type="entry name" value="Pectinesterase"/>
    <property type="match status" value="1"/>
</dbReference>
<name>A0A4D6MAA1_VIGUN</name>
<feature type="active site" evidence="13">
    <location>
        <position position="402"/>
    </location>
</feature>
<dbReference type="PROSITE" id="PS00503">
    <property type="entry name" value="PECTINESTERASE_2"/>
    <property type="match status" value="2"/>
</dbReference>
<dbReference type="SUPFAM" id="SSF101148">
    <property type="entry name" value="Plant invertase/pectin methylesterase inhibitor"/>
    <property type="match status" value="1"/>
</dbReference>
<dbReference type="NCBIfam" id="TIGR01614">
    <property type="entry name" value="PME_inhib"/>
    <property type="match status" value="1"/>
</dbReference>
<keyword evidence="10" id="KW-0325">Glycoprotein</keyword>
<keyword evidence="8" id="KW-0063">Aspartyl esterase</keyword>
<dbReference type="GO" id="GO:0030599">
    <property type="term" value="F:pectinesterase activity"/>
    <property type="evidence" value="ECO:0007669"/>
    <property type="project" value="UniProtKB-EC"/>
</dbReference>
<dbReference type="InterPro" id="IPR006501">
    <property type="entry name" value="Pectinesterase_inhib_dom"/>
</dbReference>
<dbReference type="AlphaFoldDB" id="A0A4D6MAA1"/>
<dbReference type="PANTHER" id="PTHR31707">
    <property type="entry name" value="PECTINESTERASE"/>
    <property type="match status" value="1"/>
</dbReference>
<comment type="pathway">
    <text evidence="2">Glycan metabolism; pectin degradation; 2-dehydro-3-deoxy-D-gluconate from pectin: step 1/5.</text>
</comment>
<dbReference type="InterPro" id="IPR011050">
    <property type="entry name" value="Pectin_lyase_fold/virulence"/>
</dbReference>
<evidence type="ECO:0000256" key="6">
    <source>
        <dbReference type="ARBA" id="ARBA00022512"/>
    </source>
</evidence>
<dbReference type="GO" id="GO:0004857">
    <property type="term" value="F:enzyme inhibitor activity"/>
    <property type="evidence" value="ECO:0007669"/>
    <property type="project" value="InterPro"/>
</dbReference>
<evidence type="ECO:0000256" key="5">
    <source>
        <dbReference type="ARBA" id="ARBA00013229"/>
    </source>
</evidence>
<feature type="chain" id="PRO_5020021951" description="pectinesterase" evidence="14">
    <location>
        <begin position="22"/>
        <end position="821"/>
    </location>
</feature>
<reference evidence="16 17" key="1">
    <citation type="submission" date="2019-04" db="EMBL/GenBank/DDBJ databases">
        <title>An improved genome assembly and genetic linkage map for asparagus bean, Vigna unguiculata ssp. sesquipedialis.</title>
        <authorList>
            <person name="Xia Q."/>
            <person name="Zhang R."/>
            <person name="Dong Y."/>
        </authorList>
    </citation>
    <scope>NUCLEOTIDE SEQUENCE [LARGE SCALE GENOMIC DNA]</scope>
    <source>
        <tissue evidence="16">Leaf</tissue>
    </source>
</reference>
<evidence type="ECO:0000259" key="15">
    <source>
        <dbReference type="SMART" id="SM00856"/>
    </source>
</evidence>
<comment type="catalytic activity">
    <reaction evidence="11">
        <text>[(1-&gt;4)-alpha-D-galacturonosyl methyl ester](n) + n H2O = [(1-&gt;4)-alpha-D-galacturonosyl](n) + n methanol + n H(+)</text>
        <dbReference type="Rhea" id="RHEA:22380"/>
        <dbReference type="Rhea" id="RHEA-COMP:14570"/>
        <dbReference type="Rhea" id="RHEA-COMP:14573"/>
        <dbReference type="ChEBI" id="CHEBI:15377"/>
        <dbReference type="ChEBI" id="CHEBI:15378"/>
        <dbReference type="ChEBI" id="CHEBI:17790"/>
        <dbReference type="ChEBI" id="CHEBI:140522"/>
        <dbReference type="ChEBI" id="CHEBI:140523"/>
        <dbReference type="EC" id="3.1.1.11"/>
    </reaction>
</comment>
<gene>
    <name evidence="16" type="ORF">DEO72_LG6g3052</name>
</gene>
<evidence type="ECO:0000256" key="9">
    <source>
        <dbReference type="ARBA" id="ARBA00023157"/>
    </source>
</evidence>
<evidence type="ECO:0000313" key="16">
    <source>
        <dbReference type="EMBL" id="QCD98332.1"/>
    </source>
</evidence>
<dbReference type="InterPro" id="IPR012334">
    <property type="entry name" value="Pectin_lyas_fold"/>
</dbReference>
<sequence length="821" mass="90349">MSGKIIISAVSLILVVGVAIGVVVTVNKNGDESTIQTNQKSVEIVCQNTDDKNLCHNTLSSVKGLDTADPKAYIATAVKATMDSVIKAFNMSDRLSTEHGDTDNGTKMAIDDCKDLLQSAIQSLQLSTDMVQNNNIQAVHDQTADFKNWLSSVISYQQACMEGFDDGKEGEKSIKEQFQTESLDKVQKLTAITLDIVTGLSHILEKFGLKLNLKPASRRLLSMDGYPTWFSAADRKLLDQIKRKGWRANITPNVVVAQDGSGQFKTIADAIASYPNGFQGRYYIYVKAGVYDEYITVPKTAVNLFLYGDGPGKTIVTGHKNFRDGVKTMQTATFANTAPGFIAKAMTFENTAGPDGHQAVAFRNQGDMSAVIGCHILGYQDTLYVQTNRQFYRNCVISGTIDFIFGTSPTVIQHSVIVVRKPLDNQLNTITADGTSEKNMDTGIVIQDCDIIAEAELFPVRFQIKSYLGRPWKKYSRTVVMESTIGDFLHPEGWCPWAGEYFEDTLYYAEYNNAGPGAAMEGRIKWKGYHGLISREEAAQFTAGQFLKAGLGAFLYGDGPGKTIVTGHKNFRDGVKTMQTATFANTAPGFIAKAMTFENTAGPDGHQAVAFRNQGDMSAVIGCHILGYQDTLYVQTNRQFYRNCVISGTIDFIFGTSPTVIQHSVIVVRKPLDNQLNTITADGTSEKNMDTGIVIQDCDIVAEAELFPVRFQIKSYLGRPWKQYSRTVVMESTIGDFLHPEGWCPWAGEYFEDTLYYAEYNNAGPGAAMEGRIKWKGYHGLISREEAAQFTAGQFLKAGLGAGTDWLKALRVPHVLDFAKA</sequence>
<evidence type="ECO:0000256" key="3">
    <source>
        <dbReference type="ARBA" id="ARBA00006027"/>
    </source>
</evidence>
<dbReference type="EMBL" id="CP039350">
    <property type="protein sequence ID" value="QCD98332.1"/>
    <property type="molecule type" value="Genomic_DNA"/>
</dbReference>
<keyword evidence="17" id="KW-1185">Reference proteome</keyword>
<evidence type="ECO:0000256" key="2">
    <source>
        <dbReference type="ARBA" id="ARBA00005184"/>
    </source>
</evidence>
<proteinExistence type="inferred from homology"/>
<evidence type="ECO:0000256" key="14">
    <source>
        <dbReference type="SAM" id="SignalP"/>
    </source>
</evidence>
<comment type="subcellular location">
    <subcellularLocation>
        <location evidence="1">Secreted</location>
        <location evidence="1">Cell wall</location>
    </subcellularLocation>
</comment>
<dbReference type="InterPro" id="IPR000070">
    <property type="entry name" value="Pectinesterase_cat"/>
</dbReference>
<dbReference type="EC" id="3.1.1.11" evidence="5"/>
<dbReference type="Proteomes" id="UP000501690">
    <property type="component" value="Linkage Group LG6"/>
</dbReference>
<keyword evidence="6" id="KW-0964">Secreted</keyword>
<dbReference type="CDD" id="cd15798">
    <property type="entry name" value="PMEI-like_3"/>
    <property type="match status" value="1"/>
</dbReference>
<dbReference type="GO" id="GO:0045490">
    <property type="term" value="P:pectin catabolic process"/>
    <property type="evidence" value="ECO:0007669"/>
    <property type="project" value="UniProtKB-UniPathway"/>
</dbReference>
<evidence type="ECO:0000256" key="1">
    <source>
        <dbReference type="ARBA" id="ARBA00004191"/>
    </source>
</evidence>
<comment type="similarity">
    <text evidence="4">In the C-terminal section; belongs to the pectinesterase family.</text>
</comment>